<feature type="domain" description="BTB" evidence="6">
    <location>
        <begin position="82"/>
        <end position="152"/>
    </location>
</feature>
<proteinExistence type="inferred from homology"/>
<comment type="similarity">
    <text evidence="3">Belongs to the NPH3 family.</text>
</comment>
<dbReference type="InterPro" id="IPR043454">
    <property type="entry name" value="NPH3/RPT2-like"/>
</dbReference>
<accession>W9QZL5</accession>
<sequence>MSTLARAPSNHRIPPSGGIFLNFSDQARTARPENWKKKKKKKKKKHNCIDFSVAMACMKLGSKPEVFHLDGQSWFCSTGLPSDVIVEVGEISFHLHKFPLLSRSGLLENLIAESSVKEENKCILQLHDLPGGAKVFLVIAKFCYGVKIELNASNIVSVRCAAEYLQMSEDYGEGNLIIQTETFLNEIFGNWTDSLKVLETCEEVFSYAEDLHVVSRCLNSLAMKACADPSLFSWPVSGGRSAVQSPEGGVFWNGIGTTAKPQSVGDDWWYEDVSLLSLPLYKRLILVLESRGLKPEKISGSLIHYTKKHLYLLGRESSFENGDRATLGSTMSSPPNKEQRNLLEQIVELLPDRKGVTPTNFLLRLLRTSIFLHAGHTCRENLEKRVGAQLDQAVLEDLLIPSMGYSMETLYDVDCVQRILDHFMIVDRDMSDCTLTSVVDEGQLIGGSHSLTPITMVANLMDGFLAEVAPDPNLKLPKFQSLAAVIPEFARPLDDGMYRAIDVYLKAHPWLTDSEREQICRLMNCQKLSLEASTHAAQNERLPLRVIVQVLFFEQLRLRTSVAGWFFVSDNLENLQNHSGNLALTRTELSHQAGTRQNQVVAVDNVRERVSELEKEGLSMKEELEKMVKTKGSWNMIFRRFGFRPKSKSCDAKVTKNCNNGKEQPSAAPAPAPVVNGSKNPKNGEVEA</sequence>
<keyword evidence="4" id="KW-0175">Coiled coil</keyword>
<dbReference type="Gene3D" id="3.30.710.10">
    <property type="entry name" value="Potassium Channel Kv1.1, Chain A"/>
    <property type="match status" value="1"/>
</dbReference>
<dbReference type="GO" id="GO:0016567">
    <property type="term" value="P:protein ubiquitination"/>
    <property type="evidence" value="ECO:0007669"/>
    <property type="project" value="UniProtKB-UniPathway"/>
</dbReference>
<dbReference type="PANTHER" id="PTHR32370">
    <property type="entry name" value="OS12G0117600 PROTEIN"/>
    <property type="match status" value="1"/>
</dbReference>
<dbReference type="InterPro" id="IPR000210">
    <property type="entry name" value="BTB/POZ_dom"/>
</dbReference>
<evidence type="ECO:0000256" key="5">
    <source>
        <dbReference type="SAM" id="MobiDB-lite"/>
    </source>
</evidence>
<dbReference type="InterPro" id="IPR011333">
    <property type="entry name" value="SKP1/BTB/POZ_sf"/>
</dbReference>
<evidence type="ECO:0000259" key="6">
    <source>
        <dbReference type="PROSITE" id="PS50097"/>
    </source>
</evidence>
<reference evidence="9" key="1">
    <citation type="submission" date="2013-01" db="EMBL/GenBank/DDBJ databases">
        <title>Draft Genome Sequence of a Mulberry Tree, Morus notabilis C.K. Schneid.</title>
        <authorList>
            <person name="He N."/>
            <person name="Zhao S."/>
        </authorList>
    </citation>
    <scope>NUCLEOTIDE SEQUENCE</scope>
</reference>
<dbReference type="SMART" id="SM00225">
    <property type="entry name" value="BTB"/>
    <property type="match status" value="1"/>
</dbReference>
<protein>
    <submittedName>
        <fullName evidence="8">BTB/POZ domain-containing protein</fullName>
    </submittedName>
</protein>
<evidence type="ECO:0000313" key="8">
    <source>
        <dbReference type="EMBL" id="EXB61831.1"/>
    </source>
</evidence>
<dbReference type="eggNOG" id="ENOG502QR2D">
    <property type="taxonomic scope" value="Eukaryota"/>
</dbReference>
<gene>
    <name evidence="8" type="ORF">L484_012265</name>
</gene>
<feature type="domain" description="NPH3" evidence="7">
    <location>
        <begin position="267"/>
        <end position="557"/>
    </location>
</feature>
<evidence type="ECO:0000259" key="7">
    <source>
        <dbReference type="PROSITE" id="PS51649"/>
    </source>
</evidence>
<dbReference type="UniPathway" id="UPA00143"/>
<dbReference type="PROSITE" id="PS50097">
    <property type="entry name" value="BTB"/>
    <property type="match status" value="1"/>
</dbReference>
<dbReference type="Pfam" id="PF03000">
    <property type="entry name" value="NPH3"/>
    <property type="match status" value="1"/>
</dbReference>
<dbReference type="AlphaFoldDB" id="W9QZL5"/>
<dbReference type="Proteomes" id="UP000030645">
    <property type="component" value="Unassembled WGS sequence"/>
</dbReference>
<dbReference type="InterPro" id="IPR027356">
    <property type="entry name" value="NPH3_dom"/>
</dbReference>
<name>W9QZL5_9ROSA</name>
<dbReference type="PROSITE" id="PS51649">
    <property type="entry name" value="NPH3"/>
    <property type="match status" value="1"/>
</dbReference>
<organism evidence="8 9">
    <name type="scientific">Morus notabilis</name>
    <dbReference type="NCBI Taxonomy" id="981085"/>
    <lineage>
        <taxon>Eukaryota</taxon>
        <taxon>Viridiplantae</taxon>
        <taxon>Streptophyta</taxon>
        <taxon>Embryophyta</taxon>
        <taxon>Tracheophyta</taxon>
        <taxon>Spermatophyta</taxon>
        <taxon>Magnoliopsida</taxon>
        <taxon>eudicotyledons</taxon>
        <taxon>Gunneridae</taxon>
        <taxon>Pentapetalae</taxon>
        <taxon>rosids</taxon>
        <taxon>fabids</taxon>
        <taxon>Rosales</taxon>
        <taxon>Moraceae</taxon>
        <taxon>Moreae</taxon>
        <taxon>Morus</taxon>
    </lineage>
</organism>
<dbReference type="SUPFAM" id="SSF54695">
    <property type="entry name" value="POZ domain"/>
    <property type="match status" value="1"/>
</dbReference>
<comment type="pathway">
    <text evidence="1">Protein modification; protein ubiquitination.</text>
</comment>
<keyword evidence="2" id="KW-0833">Ubl conjugation pathway</keyword>
<evidence type="ECO:0000256" key="2">
    <source>
        <dbReference type="ARBA" id="ARBA00022786"/>
    </source>
</evidence>
<dbReference type="EMBL" id="KE344422">
    <property type="protein sequence ID" value="EXB61831.1"/>
    <property type="molecule type" value="Genomic_DNA"/>
</dbReference>
<feature type="region of interest" description="Disordered" evidence="5">
    <location>
        <begin position="649"/>
        <end position="688"/>
    </location>
</feature>
<evidence type="ECO:0000256" key="3">
    <source>
        <dbReference type="PROSITE-ProRule" id="PRU00982"/>
    </source>
</evidence>
<evidence type="ECO:0000313" key="9">
    <source>
        <dbReference type="Proteomes" id="UP000030645"/>
    </source>
</evidence>
<evidence type="ECO:0000256" key="4">
    <source>
        <dbReference type="SAM" id="Coils"/>
    </source>
</evidence>
<feature type="coiled-coil region" evidence="4">
    <location>
        <begin position="596"/>
        <end position="630"/>
    </location>
</feature>
<keyword evidence="9" id="KW-1185">Reference proteome</keyword>
<dbReference type="Pfam" id="PF00651">
    <property type="entry name" value="BTB"/>
    <property type="match status" value="1"/>
</dbReference>
<evidence type="ECO:0000256" key="1">
    <source>
        <dbReference type="ARBA" id="ARBA00004906"/>
    </source>
</evidence>